<dbReference type="Pfam" id="PF00106">
    <property type="entry name" value="adh_short"/>
    <property type="match status" value="1"/>
</dbReference>
<keyword evidence="2" id="KW-0560">Oxidoreductase</keyword>
<comment type="similarity">
    <text evidence="1 3">Belongs to the short-chain dehydrogenases/reductases (SDR) family.</text>
</comment>
<evidence type="ECO:0000313" key="5">
    <source>
        <dbReference type="Proteomes" id="UP000266426"/>
    </source>
</evidence>
<dbReference type="Proteomes" id="UP000266426">
    <property type="component" value="Unassembled WGS sequence"/>
</dbReference>
<proteinExistence type="inferred from homology"/>
<evidence type="ECO:0000313" key="4">
    <source>
        <dbReference type="EMBL" id="RJP57584.1"/>
    </source>
</evidence>
<dbReference type="EMBL" id="QZJZ01000078">
    <property type="protein sequence ID" value="RJP57584.1"/>
    <property type="molecule type" value="Genomic_DNA"/>
</dbReference>
<dbReference type="InterPro" id="IPR002347">
    <property type="entry name" value="SDR_fam"/>
</dbReference>
<evidence type="ECO:0000256" key="1">
    <source>
        <dbReference type="ARBA" id="ARBA00006484"/>
    </source>
</evidence>
<dbReference type="PANTHER" id="PTHR44169">
    <property type="entry name" value="NADPH-DEPENDENT 1-ACYLDIHYDROXYACETONE PHOSPHATE REDUCTASE"/>
    <property type="match status" value="1"/>
</dbReference>
<dbReference type="SUPFAM" id="SSF51735">
    <property type="entry name" value="NAD(P)-binding Rossmann-fold domains"/>
    <property type="match status" value="1"/>
</dbReference>
<gene>
    <name evidence="4" type="ORF">C4541_09940</name>
</gene>
<dbReference type="PROSITE" id="PS00061">
    <property type="entry name" value="ADH_SHORT"/>
    <property type="match status" value="1"/>
</dbReference>
<dbReference type="GO" id="GO:0016491">
    <property type="term" value="F:oxidoreductase activity"/>
    <property type="evidence" value="ECO:0007669"/>
    <property type="project" value="UniProtKB-KW"/>
</dbReference>
<dbReference type="PRINTS" id="PR00081">
    <property type="entry name" value="GDHRDH"/>
</dbReference>
<dbReference type="AlphaFoldDB" id="A0A3A4QUZ5"/>
<evidence type="ECO:0000256" key="3">
    <source>
        <dbReference type="RuleBase" id="RU000363"/>
    </source>
</evidence>
<dbReference type="PANTHER" id="PTHR44169:SF6">
    <property type="entry name" value="NADPH-DEPENDENT 1-ACYLDIHYDROXYACETONE PHOSPHATE REDUCTASE"/>
    <property type="match status" value="1"/>
</dbReference>
<protein>
    <submittedName>
        <fullName evidence="4">SDR family NAD(P)-dependent oxidoreductase</fullName>
    </submittedName>
</protein>
<comment type="caution">
    <text evidence="4">The sequence shown here is derived from an EMBL/GenBank/DDBJ whole genome shotgun (WGS) entry which is preliminary data.</text>
</comment>
<dbReference type="NCBIfam" id="NF006120">
    <property type="entry name" value="PRK08264.1-6"/>
    <property type="match status" value="1"/>
</dbReference>
<accession>A0A3A4QUZ5</accession>
<dbReference type="Gene3D" id="3.40.50.720">
    <property type="entry name" value="NAD(P)-binding Rossmann-like Domain"/>
    <property type="match status" value="1"/>
</dbReference>
<reference evidence="4 5" key="1">
    <citation type="journal article" date="2017" name="ISME J.">
        <title>Energy and carbon metabolisms in a deep terrestrial subsurface fluid microbial community.</title>
        <authorList>
            <person name="Momper L."/>
            <person name="Jungbluth S.P."/>
            <person name="Lee M.D."/>
            <person name="Amend J.P."/>
        </authorList>
    </citation>
    <scope>NUCLEOTIDE SEQUENCE [LARGE SCALE GENOMIC DNA]</scope>
    <source>
        <strain evidence="4">SURF_26</strain>
    </source>
</reference>
<organism evidence="4 5">
    <name type="scientific">Candidatus Auribacter fodinae</name>
    <dbReference type="NCBI Taxonomy" id="2093366"/>
    <lineage>
        <taxon>Bacteria</taxon>
        <taxon>Pseudomonadati</taxon>
        <taxon>Candidatus Auribacterota</taxon>
        <taxon>Candidatus Auribacteria</taxon>
        <taxon>Candidatus Auribacterales</taxon>
        <taxon>Candidatus Auribacteraceae</taxon>
        <taxon>Candidatus Auribacter</taxon>
    </lineage>
</organism>
<dbReference type="PRINTS" id="PR00080">
    <property type="entry name" value="SDRFAMILY"/>
</dbReference>
<name>A0A3A4QUZ5_9BACT</name>
<sequence>MKTYDITGKTALVTGANRGIGKAITESLVKNGVRKVYAAVRDPLSLAHLTAEYGDKIIPLELDIRNNAQVKKAAQTAQDTHIVINNAGVLKSATALSENAIDTLGYELDVNVFGLIRMAQAFAPVLKKNGGGVFVQINSVASLKSFPQFTTYCASKAASYSITQALRSLFAEQGTTVVSVHPGPIKTRMAENAGLNDIAEPPELVADALITAFRTGAFHVFPDSFAKQMEQAYRNFAEIVVEADMSEDSTEHAVVS</sequence>
<evidence type="ECO:0000256" key="2">
    <source>
        <dbReference type="ARBA" id="ARBA00023002"/>
    </source>
</evidence>
<dbReference type="InterPro" id="IPR036291">
    <property type="entry name" value="NAD(P)-bd_dom_sf"/>
</dbReference>
<dbReference type="InterPro" id="IPR020904">
    <property type="entry name" value="Sc_DH/Rdtase_CS"/>
</dbReference>